<dbReference type="PANTHER" id="PTHR43670:SF114">
    <property type="entry name" value="OS05G0592000 PROTEIN"/>
    <property type="match status" value="1"/>
</dbReference>
<dbReference type="InterPro" id="IPR002068">
    <property type="entry name" value="A-crystallin/Hsp20_dom"/>
</dbReference>
<evidence type="ECO:0000256" key="5">
    <source>
        <dbReference type="RuleBase" id="RU003616"/>
    </source>
</evidence>
<dbReference type="EMBL" id="OU503053">
    <property type="protein sequence ID" value="CAI9781692.1"/>
    <property type="molecule type" value="Genomic_DNA"/>
</dbReference>
<feature type="compositionally biased region" description="Basic and acidic residues" evidence="6">
    <location>
        <begin position="203"/>
        <end position="221"/>
    </location>
</feature>
<sequence length="315" mass="35450">MATRPEGTGGTAPHHSWFHFQSEYEIFQPMSEWQQKGESDVLILYLPGFLKEQLKAETDRNIIRVSGERLVAGNKWNRFREEFQIPENCETKSIHAKFHGGILTITLPRKTGGTIGVKDEKRDFQEPVLQSKTASDPKPQQERDNSPANVNPTISSGKPTDEKSLEPSTPQKSRLKEENDGKRTQPRVAENDEAKAKPITPEKPLEKIVEQKSRSTEKSKLPTDAEIVTKMIVEKENTKKDQAVEDKESKGKQRIDPSIGDRAILALEKYKKAVKGLVEFKKQRQLLVNMGATVLVILALAALVSYIFKSGKAEH</sequence>
<proteinExistence type="inferred from homology"/>
<keyword evidence="3" id="KW-0611">Plant defense</keyword>
<evidence type="ECO:0000256" key="6">
    <source>
        <dbReference type="SAM" id="MobiDB-lite"/>
    </source>
</evidence>
<keyword evidence="7" id="KW-0812">Transmembrane</keyword>
<evidence type="ECO:0000313" key="10">
    <source>
        <dbReference type="Proteomes" id="UP000834106"/>
    </source>
</evidence>
<dbReference type="PROSITE" id="PS01031">
    <property type="entry name" value="SHSP"/>
    <property type="match status" value="1"/>
</dbReference>
<organism evidence="9 10">
    <name type="scientific">Fraxinus pennsylvanica</name>
    <dbReference type="NCBI Taxonomy" id="56036"/>
    <lineage>
        <taxon>Eukaryota</taxon>
        <taxon>Viridiplantae</taxon>
        <taxon>Streptophyta</taxon>
        <taxon>Embryophyta</taxon>
        <taxon>Tracheophyta</taxon>
        <taxon>Spermatophyta</taxon>
        <taxon>Magnoliopsida</taxon>
        <taxon>eudicotyledons</taxon>
        <taxon>Gunneridae</taxon>
        <taxon>Pentapetalae</taxon>
        <taxon>asterids</taxon>
        <taxon>lamiids</taxon>
        <taxon>Lamiales</taxon>
        <taxon>Oleaceae</taxon>
        <taxon>Oleeae</taxon>
        <taxon>Fraxinus</taxon>
    </lineage>
</organism>
<feature type="transmembrane region" description="Helical" evidence="7">
    <location>
        <begin position="286"/>
        <end position="308"/>
    </location>
</feature>
<gene>
    <name evidence="9" type="ORF">FPE_LOCUS29122</name>
</gene>
<feature type="compositionally biased region" description="Basic and acidic residues" evidence="6">
    <location>
        <begin position="174"/>
        <end position="196"/>
    </location>
</feature>
<dbReference type="CDD" id="cd06464">
    <property type="entry name" value="ACD_sHsps-like"/>
    <property type="match status" value="1"/>
</dbReference>
<name>A0AAD2E7H8_9LAMI</name>
<dbReference type="PANTHER" id="PTHR43670">
    <property type="entry name" value="HEAT SHOCK PROTEIN 26"/>
    <property type="match status" value="1"/>
</dbReference>
<evidence type="ECO:0000259" key="8">
    <source>
        <dbReference type="PROSITE" id="PS01031"/>
    </source>
</evidence>
<keyword evidence="10" id="KW-1185">Reference proteome</keyword>
<feature type="compositionally biased region" description="Polar residues" evidence="6">
    <location>
        <begin position="146"/>
        <end position="158"/>
    </location>
</feature>
<comment type="subcellular location">
    <subcellularLocation>
        <location evidence="1">Cell membrane</location>
        <topology evidence="1">Single-pass membrane protein</topology>
    </subcellularLocation>
</comment>
<dbReference type="AlphaFoldDB" id="A0AAD2E7H8"/>
<reference evidence="9" key="1">
    <citation type="submission" date="2023-05" db="EMBL/GenBank/DDBJ databases">
        <authorList>
            <person name="Huff M."/>
        </authorList>
    </citation>
    <scope>NUCLEOTIDE SEQUENCE</scope>
</reference>
<feature type="domain" description="SHSP" evidence="8">
    <location>
        <begin position="21"/>
        <end position="125"/>
    </location>
</feature>
<dbReference type="Gene3D" id="2.60.40.790">
    <property type="match status" value="1"/>
</dbReference>
<dbReference type="GO" id="GO:0006952">
    <property type="term" value="P:defense response"/>
    <property type="evidence" value="ECO:0007669"/>
    <property type="project" value="UniProtKB-KW"/>
</dbReference>
<keyword evidence="7" id="KW-0472">Membrane</keyword>
<keyword evidence="7" id="KW-1133">Transmembrane helix</keyword>
<feature type="region of interest" description="Disordered" evidence="6">
    <location>
        <begin position="109"/>
        <end position="221"/>
    </location>
</feature>
<dbReference type="Pfam" id="PF00011">
    <property type="entry name" value="HSP20"/>
    <property type="match status" value="1"/>
</dbReference>
<keyword evidence="2" id="KW-1003">Cell membrane</keyword>
<evidence type="ECO:0000256" key="2">
    <source>
        <dbReference type="ARBA" id="ARBA00022475"/>
    </source>
</evidence>
<dbReference type="GO" id="GO:0005886">
    <property type="term" value="C:plasma membrane"/>
    <property type="evidence" value="ECO:0007669"/>
    <property type="project" value="UniProtKB-SubCell"/>
</dbReference>
<dbReference type="InterPro" id="IPR008978">
    <property type="entry name" value="HSP20-like_chaperone"/>
</dbReference>
<dbReference type="SUPFAM" id="SSF49764">
    <property type="entry name" value="HSP20-like chaperones"/>
    <property type="match status" value="1"/>
</dbReference>
<evidence type="ECO:0000256" key="1">
    <source>
        <dbReference type="ARBA" id="ARBA00004162"/>
    </source>
</evidence>
<protein>
    <recommendedName>
        <fullName evidence="8">SHSP domain-containing protein</fullName>
    </recommendedName>
</protein>
<dbReference type="Proteomes" id="UP000834106">
    <property type="component" value="Chromosome 18"/>
</dbReference>
<comment type="similarity">
    <text evidence="4 5">Belongs to the small heat shock protein (HSP20) family.</text>
</comment>
<evidence type="ECO:0000256" key="3">
    <source>
        <dbReference type="ARBA" id="ARBA00022821"/>
    </source>
</evidence>
<evidence type="ECO:0000313" key="9">
    <source>
        <dbReference type="EMBL" id="CAI9781692.1"/>
    </source>
</evidence>
<evidence type="ECO:0000256" key="7">
    <source>
        <dbReference type="SAM" id="Phobius"/>
    </source>
</evidence>
<accession>A0AAD2E7H8</accession>
<dbReference type="GO" id="GO:0034605">
    <property type="term" value="P:cellular response to heat"/>
    <property type="evidence" value="ECO:0007669"/>
    <property type="project" value="TreeGrafter"/>
</dbReference>
<evidence type="ECO:0000256" key="4">
    <source>
        <dbReference type="PROSITE-ProRule" id="PRU00285"/>
    </source>
</evidence>